<dbReference type="EMBL" id="QOQW01000031">
    <property type="protein sequence ID" value="RCK77858.1"/>
    <property type="molecule type" value="Genomic_DNA"/>
</dbReference>
<organism evidence="1 2">
    <name type="scientific">Candidatus Ozemobacter sibiricus</name>
    <dbReference type="NCBI Taxonomy" id="2268124"/>
    <lineage>
        <taxon>Bacteria</taxon>
        <taxon>Candidatus Ozemobacteria</taxon>
        <taxon>Candidatus Ozemobacterales</taxon>
        <taxon>Candidatus Ozemobacteraceae</taxon>
        <taxon>Candidatus Ozemobacter</taxon>
    </lineage>
</organism>
<evidence type="ECO:0000313" key="1">
    <source>
        <dbReference type="EMBL" id="RCK77858.1"/>
    </source>
</evidence>
<dbReference type="AlphaFoldDB" id="A0A367ZIC1"/>
<proteinExistence type="predicted"/>
<dbReference type="Proteomes" id="UP000252355">
    <property type="component" value="Unassembled WGS sequence"/>
</dbReference>
<name>A0A367ZIC1_9BACT</name>
<evidence type="ECO:0000313" key="2">
    <source>
        <dbReference type="Proteomes" id="UP000252355"/>
    </source>
</evidence>
<gene>
    <name evidence="1" type="ORF">OZSIB_2017</name>
</gene>
<comment type="caution">
    <text evidence="1">The sequence shown here is derived from an EMBL/GenBank/DDBJ whole genome shotgun (WGS) entry which is preliminary data.</text>
</comment>
<accession>A0A367ZIC1</accession>
<protein>
    <submittedName>
        <fullName evidence="1">Uncharacterized protein</fullName>
    </submittedName>
</protein>
<reference evidence="1 2" key="1">
    <citation type="submission" date="2018-05" db="EMBL/GenBank/DDBJ databases">
        <title>A metagenomic window into the 2 km-deep terrestrial subsurface aquifer revealed taxonomically and functionally diverse microbial community comprising novel uncultured bacterial lineages.</title>
        <authorList>
            <person name="Kadnikov V.V."/>
            <person name="Mardanov A.V."/>
            <person name="Beletsky A.V."/>
            <person name="Banks D."/>
            <person name="Pimenov N.V."/>
            <person name="Frank Y.A."/>
            <person name="Karnachuk O.V."/>
            <person name="Ravin N.V."/>
        </authorList>
    </citation>
    <scope>NUCLEOTIDE SEQUENCE [LARGE SCALE GENOMIC DNA]</scope>
    <source>
        <strain evidence="1">BY5</strain>
    </source>
</reference>
<sequence length="252" mass="28359">MMKQGNHGIERTWPRGPRKRAIIGIAAVCLLLAGLSPAEAIPLAFQLRPGHTYTFEVTSRLTSEFSVFENRHPLSTAATGTIAVKVLGARQGVFIIDLWEGENHCRRFLRPDGSVVGAPGEEARRLPFFWTLPTGDWQPGQKHRVTKGLVNDRQTIPATWELTLREFDAASGRARIEVAGNVAIPTDKQIQRSIDAKGTLFFNVREGCFDQGEWTLTYQLAYANKEIAVQRDLWKIQETRVIGFRLKEVTYE</sequence>